<dbReference type="AlphaFoldDB" id="A0A6J6N9P6"/>
<feature type="domain" description="YHYH" evidence="1">
    <location>
        <begin position="105"/>
        <end position="214"/>
    </location>
</feature>
<reference evidence="2" key="1">
    <citation type="submission" date="2020-05" db="EMBL/GenBank/DDBJ databases">
        <authorList>
            <person name="Chiriac C."/>
            <person name="Salcher M."/>
            <person name="Ghai R."/>
            <person name="Kavagutti S V."/>
        </authorList>
    </citation>
    <scope>NUCLEOTIDE SEQUENCE</scope>
</reference>
<proteinExistence type="predicted"/>
<dbReference type="InterPro" id="IPR025924">
    <property type="entry name" value="YHYH_dom"/>
</dbReference>
<accession>A0A6J6N9P6</accession>
<dbReference type="Pfam" id="PF14240">
    <property type="entry name" value="YHYH"/>
    <property type="match status" value="2"/>
</dbReference>
<protein>
    <submittedName>
        <fullName evidence="2">Unannotated protein</fullName>
    </submittedName>
</protein>
<organism evidence="2">
    <name type="scientific">freshwater metagenome</name>
    <dbReference type="NCBI Taxonomy" id="449393"/>
    <lineage>
        <taxon>unclassified sequences</taxon>
        <taxon>metagenomes</taxon>
        <taxon>ecological metagenomes</taxon>
    </lineage>
</organism>
<dbReference type="PANTHER" id="PTHR30289:SF8">
    <property type="entry name" value="YHYH DOMAIN-CONTAINING PROTEIN"/>
    <property type="match status" value="1"/>
</dbReference>
<name>A0A6J6N9P6_9ZZZZ</name>
<dbReference type="EMBL" id="CAEZXB010000029">
    <property type="protein sequence ID" value="CAB4682867.1"/>
    <property type="molecule type" value="Genomic_DNA"/>
</dbReference>
<evidence type="ECO:0000313" key="2">
    <source>
        <dbReference type="EMBL" id="CAB4682867.1"/>
    </source>
</evidence>
<feature type="domain" description="YHYH" evidence="1">
    <location>
        <begin position="223"/>
        <end position="261"/>
    </location>
</feature>
<sequence length="346" mass="35875">MQNSKKRMIGLTAIAVIALNSAVYYVAHAASTPATVSTTSALKAAKWNPTVKITYSKSSIILQPTGIPNHARDTYYAVPNAGVVVPDSTTARIIKDPTKAQTYKFTIPSTPKYTSTVTTTSLGSIGVMISGAVLYNPFEGDGKTVAMANNFTITDASGITASFVDKCSGHPTPDVGAYHYHGLPNCVTAKVDKASKPSHIIGFALDGFPIYGDRDNNGKQLTAAALDKCNGINSATPEFPKGIYHYVLLSTADARSSIACFHGVVDRTQFQAMPPMGGGPNAGGPNGGGPNGGGMPDIASAAKKLGITEDQLLAAFAYKMPPDFALAAKNLGLTESALRAALGVTG</sequence>
<dbReference type="PANTHER" id="PTHR30289">
    <property type="entry name" value="UNCHARACTERIZED PROTEIN YBCL-RELATED"/>
    <property type="match status" value="1"/>
</dbReference>
<gene>
    <name evidence="2" type="ORF">UFOPK2342_01293</name>
</gene>
<evidence type="ECO:0000259" key="1">
    <source>
        <dbReference type="Pfam" id="PF14240"/>
    </source>
</evidence>